<dbReference type="Proteomes" id="UP000030185">
    <property type="component" value="Unassembled WGS sequence"/>
</dbReference>
<sequence length="90" mass="10587">MGTGRFNNDQKKDYHSSEKQNFPGDGINTSKYGKWSLTDKQLTLDFDDTDSRKPRPYTNPIFWVNNDLFYLKGREGKNGPIVYPYFQRVK</sequence>
<accession>A0A098LJG7</accession>
<dbReference type="AlphaFoldDB" id="A0A098LJG7"/>
<evidence type="ECO:0000313" key="2">
    <source>
        <dbReference type="EMBL" id="GAL87110.1"/>
    </source>
</evidence>
<feature type="compositionally biased region" description="Basic and acidic residues" evidence="1">
    <location>
        <begin position="8"/>
        <end position="18"/>
    </location>
</feature>
<dbReference type="OrthoDB" id="1100633at2"/>
<name>A0A098LJG7_9BACT</name>
<dbReference type="RefSeq" id="WP_156140771.1">
    <property type="nucleotide sequence ID" value="NZ_BBLT01000011.1"/>
</dbReference>
<evidence type="ECO:0000256" key="1">
    <source>
        <dbReference type="SAM" id="MobiDB-lite"/>
    </source>
</evidence>
<gene>
    <name evidence="2" type="ORF">MYP_4340</name>
</gene>
<keyword evidence="3" id="KW-1185">Reference proteome</keyword>
<feature type="region of interest" description="Disordered" evidence="1">
    <location>
        <begin position="1"/>
        <end position="32"/>
    </location>
</feature>
<protein>
    <submittedName>
        <fullName evidence="2">Uncharacterized protein</fullName>
    </submittedName>
</protein>
<dbReference type="STRING" id="153721.MYP_4340"/>
<proteinExistence type="predicted"/>
<dbReference type="EMBL" id="BBLT01000011">
    <property type="protein sequence ID" value="GAL87110.1"/>
    <property type="molecule type" value="Genomic_DNA"/>
</dbReference>
<comment type="caution">
    <text evidence="2">The sequence shown here is derived from an EMBL/GenBank/DDBJ whole genome shotgun (WGS) entry which is preliminary data.</text>
</comment>
<evidence type="ECO:0000313" key="3">
    <source>
        <dbReference type="Proteomes" id="UP000030185"/>
    </source>
</evidence>
<organism evidence="2 3">
    <name type="scientific">Sporocytophaga myxococcoides</name>
    <dbReference type="NCBI Taxonomy" id="153721"/>
    <lineage>
        <taxon>Bacteria</taxon>
        <taxon>Pseudomonadati</taxon>
        <taxon>Bacteroidota</taxon>
        <taxon>Cytophagia</taxon>
        <taxon>Cytophagales</taxon>
        <taxon>Cytophagaceae</taxon>
        <taxon>Sporocytophaga</taxon>
    </lineage>
</organism>
<reference evidence="2 3" key="1">
    <citation type="submission" date="2014-09" db="EMBL/GenBank/DDBJ databases">
        <title>Sporocytophaga myxococcoides PG-01 genome sequencing.</title>
        <authorList>
            <person name="Liu L."/>
            <person name="Gao P.J."/>
            <person name="Chen G.J."/>
            <person name="Wang L.S."/>
        </authorList>
    </citation>
    <scope>NUCLEOTIDE SEQUENCE [LARGE SCALE GENOMIC DNA]</scope>
    <source>
        <strain evidence="2 3">PG-01</strain>
    </source>
</reference>